<dbReference type="InterPro" id="IPR052159">
    <property type="entry name" value="Competence_DNA_uptake"/>
</dbReference>
<sequence>MLTLSSASILPFTFPTWGDAYTAVTGEPASSQSVFALAEISSAAQSKSSTSETLSGKQMSVYIIDVGQGSSTLFTTGDNSILIDAGENDQGGKVLDCLNALKINHLDYIIGTHPHSDHIGGMDDVLKKVEVDTVILPKVPDAILPTTKTYEDVLTLLAEKKIKVITAAPGKSYVIGAMKLETLGPVGEYDDLNNESVVSKISFANTSVLVSGDAETAAEKDILKKDFNLKSDIYVAGHHGSSTSTGKAFLAAIKPAFAAISCGENNDYGHPSASTLQKLKDKGVTVYRTDLNGTIVFTTDGKNIAVKTEK</sequence>
<proteinExistence type="predicted"/>
<dbReference type="SUPFAM" id="SSF56281">
    <property type="entry name" value="Metallo-hydrolase/oxidoreductase"/>
    <property type="match status" value="1"/>
</dbReference>
<name>A0A1H0B064_9FIRM</name>
<gene>
    <name evidence="2" type="ORF">SAMN05192585_11812</name>
</gene>
<dbReference type="Proteomes" id="UP000199182">
    <property type="component" value="Unassembled WGS sequence"/>
</dbReference>
<dbReference type="EMBL" id="FNID01000018">
    <property type="protein sequence ID" value="SDN39041.1"/>
    <property type="molecule type" value="Genomic_DNA"/>
</dbReference>
<dbReference type="PANTHER" id="PTHR30619">
    <property type="entry name" value="DNA INTERNALIZATION/COMPETENCE PROTEIN COMEC/REC2"/>
    <property type="match status" value="1"/>
</dbReference>
<dbReference type="Pfam" id="PF00753">
    <property type="entry name" value="Lactamase_B"/>
    <property type="match status" value="1"/>
</dbReference>
<dbReference type="PANTHER" id="PTHR30619:SF7">
    <property type="entry name" value="BETA-LACTAMASE DOMAIN PROTEIN"/>
    <property type="match status" value="1"/>
</dbReference>
<dbReference type="AlphaFoldDB" id="A0A1H0B064"/>
<keyword evidence="3" id="KW-1185">Reference proteome</keyword>
<dbReference type="SMART" id="SM00849">
    <property type="entry name" value="Lactamase_B"/>
    <property type="match status" value="1"/>
</dbReference>
<reference evidence="2 3" key="1">
    <citation type="submission" date="2016-10" db="EMBL/GenBank/DDBJ databases">
        <authorList>
            <person name="de Groot N.N."/>
        </authorList>
    </citation>
    <scope>NUCLEOTIDE SEQUENCE [LARGE SCALE GENOMIC DNA]</scope>
    <source>
        <strain evidence="2 3">CGMCC 1.5012</strain>
    </source>
</reference>
<evidence type="ECO:0000313" key="2">
    <source>
        <dbReference type="EMBL" id="SDN39041.1"/>
    </source>
</evidence>
<evidence type="ECO:0000313" key="3">
    <source>
        <dbReference type="Proteomes" id="UP000199182"/>
    </source>
</evidence>
<dbReference type="InterPro" id="IPR035681">
    <property type="entry name" value="ComA-like_MBL"/>
</dbReference>
<dbReference type="STRING" id="258515.SAMN05192585_11812"/>
<feature type="domain" description="Metallo-beta-lactamase" evidence="1">
    <location>
        <begin position="68"/>
        <end position="264"/>
    </location>
</feature>
<dbReference type="InterPro" id="IPR036866">
    <property type="entry name" value="RibonucZ/Hydroxyglut_hydro"/>
</dbReference>
<protein>
    <submittedName>
        <fullName evidence="2">Competence protein ComEC</fullName>
    </submittedName>
</protein>
<dbReference type="InterPro" id="IPR001279">
    <property type="entry name" value="Metallo-B-lactamas"/>
</dbReference>
<evidence type="ECO:0000259" key="1">
    <source>
        <dbReference type="SMART" id="SM00849"/>
    </source>
</evidence>
<accession>A0A1H0B064</accession>
<dbReference type="Gene3D" id="3.60.15.10">
    <property type="entry name" value="Ribonuclease Z/Hydroxyacylglutathione hydrolase-like"/>
    <property type="match status" value="1"/>
</dbReference>
<dbReference type="CDD" id="cd07731">
    <property type="entry name" value="ComA-like_MBL-fold"/>
    <property type="match status" value="1"/>
</dbReference>
<organism evidence="2 3">
    <name type="scientific">Acetanaerobacterium elongatum</name>
    <dbReference type="NCBI Taxonomy" id="258515"/>
    <lineage>
        <taxon>Bacteria</taxon>
        <taxon>Bacillati</taxon>
        <taxon>Bacillota</taxon>
        <taxon>Clostridia</taxon>
        <taxon>Eubacteriales</taxon>
        <taxon>Oscillospiraceae</taxon>
        <taxon>Acetanaerobacterium</taxon>
    </lineage>
</organism>